<dbReference type="RefSeq" id="WP_192834750.1">
    <property type="nucleotide sequence ID" value="NZ_JADAZL010000008.1"/>
</dbReference>
<name>A0ABR9NMH9_9GAMM</name>
<sequence length="160" mass="18537">MARKNTKIGDVFVVKLGNDKKKYFQLIAFDLTQLNSDVIRVFKEEYPLEGDIDLIEIVNSEIDFYAHCVTKLGLKMSLWEKVGNIRELGNINILFRSSGDHPKIDVSNNWWVWKVNEPQQYVGKLDGKNLYAEIGSVIPPDSIIYRIKTGKYDFVYPDFE</sequence>
<accession>A0ABR9NMH9</accession>
<keyword evidence="2" id="KW-1185">Reference proteome</keyword>
<evidence type="ECO:0000313" key="1">
    <source>
        <dbReference type="EMBL" id="MBE2165778.1"/>
    </source>
</evidence>
<evidence type="ECO:0000313" key="2">
    <source>
        <dbReference type="Proteomes" id="UP000619170"/>
    </source>
</evidence>
<dbReference type="Pfam" id="PF15428">
    <property type="entry name" value="Imm26"/>
    <property type="match status" value="1"/>
</dbReference>
<reference evidence="2" key="2">
    <citation type="submission" date="2023-07" db="EMBL/GenBank/DDBJ databases">
        <title>Acinetobacter oleivorans assembled AC1583.</title>
        <authorList>
            <person name="Yeo C.C."/>
        </authorList>
    </citation>
    <scope>NUCLEOTIDE SEQUENCE [LARGE SCALE GENOMIC DNA]</scope>
    <source>
        <strain evidence="2">AC1583</strain>
    </source>
</reference>
<dbReference type="Proteomes" id="UP000619170">
    <property type="component" value="Unassembled WGS sequence"/>
</dbReference>
<proteinExistence type="predicted"/>
<gene>
    <name evidence="1" type="ORF">IIQ43_14725</name>
</gene>
<comment type="caution">
    <text evidence="1">The sequence shown here is derived from an EMBL/GenBank/DDBJ whole genome shotgun (WGS) entry which is preliminary data.</text>
</comment>
<dbReference type="EMBL" id="JADAZL010000008">
    <property type="protein sequence ID" value="MBE2165778.1"/>
    <property type="molecule type" value="Genomic_DNA"/>
</dbReference>
<dbReference type="InterPro" id="IPR029278">
    <property type="entry name" value="Imm26"/>
</dbReference>
<protein>
    <submittedName>
        <fullName evidence="1">Uncharacterized protein</fullName>
    </submittedName>
</protein>
<reference evidence="1 2" key="1">
    <citation type="submission" date="2020-10" db="EMBL/GenBank/DDBJ databases">
        <authorList>
            <person name="Mohd Rani F."/>
        </authorList>
    </citation>
    <scope>NUCLEOTIDE SEQUENCE [LARGE SCALE GENOMIC DNA]</scope>
    <source>
        <strain evidence="1 2">AC1583</strain>
    </source>
</reference>
<organism evidence="1 2">
    <name type="scientific">Acinetobacter oleivorans</name>
    <dbReference type="NCBI Taxonomy" id="1148157"/>
    <lineage>
        <taxon>Bacteria</taxon>
        <taxon>Pseudomonadati</taxon>
        <taxon>Pseudomonadota</taxon>
        <taxon>Gammaproteobacteria</taxon>
        <taxon>Moraxellales</taxon>
        <taxon>Moraxellaceae</taxon>
        <taxon>Acinetobacter</taxon>
    </lineage>
</organism>